<dbReference type="Gene3D" id="1.10.8.500">
    <property type="entry name" value="HAMP domain in histidine kinase"/>
    <property type="match status" value="1"/>
</dbReference>
<dbReference type="Gene3D" id="1.20.120.960">
    <property type="entry name" value="Histidine kinase NarX, sensor domain"/>
    <property type="match status" value="1"/>
</dbReference>
<keyword evidence="3 5" id="KW-1133">Transmembrane helix</keyword>
<dbReference type="EMBL" id="LR134190">
    <property type="protein sequence ID" value="VEB56108.1"/>
    <property type="molecule type" value="Genomic_DNA"/>
</dbReference>
<reference evidence="7 8" key="1">
    <citation type="submission" date="2018-12" db="EMBL/GenBank/DDBJ databases">
        <authorList>
            <consortium name="Pathogen Informatics"/>
        </authorList>
    </citation>
    <scope>NUCLEOTIDE SEQUENCE [LARGE SCALE GENOMIC DNA]</scope>
    <source>
        <strain evidence="7 8">NCTC6754</strain>
    </source>
</reference>
<evidence type="ECO:0000256" key="1">
    <source>
        <dbReference type="ARBA" id="ARBA00004141"/>
    </source>
</evidence>
<dbReference type="CDD" id="cd06225">
    <property type="entry name" value="HAMP"/>
    <property type="match status" value="1"/>
</dbReference>
<keyword evidence="4 5" id="KW-0472">Membrane</keyword>
<evidence type="ECO:0000259" key="6">
    <source>
        <dbReference type="PROSITE" id="PS50885"/>
    </source>
</evidence>
<feature type="transmembrane region" description="Helical" evidence="5">
    <location>
        <begin position="109"/>
        <end position="131"/>
    </location>
</feature>
<keyword evidence="7" id="KW-0808">Transferase</keyword>
<dbReference type="Proteomes" id="UP000269208">
    <property type="component" value="Chromosome"/>
</dbReference>
<feature type="domain" description="HAMP" evidence="6">
    <location>
        <begin position="136"/>
        <end position="189"/>
    </location>
</feature>
<evidence type="ECO:0000256" key="4">
    <source>
        <dbReference type="ARBA" id="ARBA00023136"/>
    </source>
</evidence>
<dbReference type="EC" id="2.7.13.3" evidence="7"/>
<evidence type="ECO:0000313" key="8">
    <source>
        <dbReference type="Proteomes" id="UP000269208"/>
    </source>
</evidence>
<sequence length="237" mass="26951">MPKRSISPVRYECRAIGWVTICKSRSPQINAHRQLFQHALNSPVLQNLNAWYVPQAVKTRYERLHANWLEMNSRLQDGDIAWYQTNINNYVNQIDLFVLALQHYAERKVMLVVAISLAGGIGIFTLVFFTLRRIRQQVVRPLNQLVTASQRIEHGQFAPLPLDTSLPNELGLLAKTFSQMSSELHKLYRSLEASVEEKNARSARSAPPPGGVIPVLSGAEYQPNRRPLFSPYFANCP</sequence>
<dbReference type="GO" id="GO:0007165">
    <property type="term" value="P:signal transduction"/>
    <property type="evidence" value="ECO:0007669"/>
    <property type="project" value="InterPro"/>
</dbReference>
<dbReference type="PROSITE" id="PS50885">
    <property type="entry name" value="HAMP"/>
    <property type="match status" value="1"/>
</dbReference>
<proteinExistence type="predicted"/>
<dbReference type="SUPFAM" id="SSF158472">
    <property type="entry name" value="HAMP domain-like"/>
    <property type="match status" value="1"/>
</dbReference>
<evidence type="ECO:0000256" key="3">
    <source>
        <dbReference type="ARBA" id="ARBA00022989"/>
    </source>
</evidence>
<dbReference type="Pfam" id="PF13675">
    <property type="entry name" value="PilJ"/>
    <property type="match status" value="1"/>
</dbReference>
<dbReference type="CDD" id="cd22899">
    <property type="entry name" value="NarQ_sensor"/>
    <property type="match status" value="1"/>
</dbReference>
<protein>
    <submittedName>
        <fullName evidence="7">Nitrate/nitrite sensor protein NarQ</fullName>
        <ecNumber evidence="7">2.7.13.3</ecNumber>
    </submittedName>
</protein>
<evidence type="ECO:0000256" key="2">
    <source>
        <dbReference type="ARBA" id="ARBA00022692"/>
    </source>
</evidence>
<name>A0A447TYB6_SALET</name>
<dbReference type="Pfam" id="PF00672">
    <property type="entry name" value="HAMP"/>
    <property type="match status" value="1"/>
</dbReference>
<gene>
    <name evidence="7" type="primary">narX_2</name>
    <name evidence="7" type="ORF">NCTC6754_04186</name>
</gene>
<comment type="subcellular location">
    <subcellularLocation>
        <location evidence="1">Membrane</location>
        <topology evidence="1">Multi-pass membrane protein</topology>
    </subcellularLocation>
</comment>
<dbReference type="GO" id="GO:0004673">
    <property type="term" value="F:protein histidine kinase activity"/>
    <property type="evidence" value="ECO:0007669"/>
    <property type="project" value="UniProtKB-EC"/>
</dbReference>
<dbReference type="AlphaFoldDB" id="A0A447TYB6"/>
<keyword evidence="2 5" id="KW-0812">Transmembrane</keyword>
<organism evidence="7 8">
    <name type="scientific">Salmonella enterica I</name>
    <dbReference type="NCBI Taxonomy" id="59201"/>
    <lineage>
        <taxon>Bacteria</taxon>
        <taxon>Pseudomonadati</taxon>
        <taxon>Pseudomonadota</taxon>
        <taxon>Gammaproteobacteria</taxon>
        <taxon>Enterobacterales</taxon>
        <taxon>Enterobacteriaceae</taxon>
        <taxon>Salmonella</taxon>
    </lineage>
</organism>
<dbReference type="InterPro" id="IPR042295">
    <property type="entry name" value="NarX-like_N_sf"/>
</dbReference>
<accession>A0A447TYB6</accession>
<dbReference type="InterPro" id="IPR029095">
    <property type="entry name" value="NarX-like_N"/>
</dbReference>
<dbReference type="GO" id="GO:0016020">
    <property type="term" value="C:membrane"/>
    <property type="evidence" value="ECO:0007669"/>
    <property type="project" value="UniProtKB-SubCell"/>
</dbReference>
<dbReference type="InterPro" id="IPR003660">
    <property type="entry name" value="HAMP_dom"/>
</dbReference>
<evidence type="ECO:0000313" key="7">
    <source>
        <dbReference type="EMBL" id="VEB56108.1"/>
    </source>
</evidence>
<dbReference type="SMART" id="SM00304">
    <property type="entry name" value="HAMP"/>
    <property type="match status" value="1"/>
</dbReference>
<evidence type="ECO:0000256" key="5">
    <source>
        <dbReference type="SAM" id="Phobius"/>
    </source>
</evidence>